<feature type="domain" description="CBS" evidence="2">
    <location>
        <begin position="12"/>
        <end position="74"/>
    </location>
</feature>
<protein>
    <submittedName>
        <fullName evidence="3">CBS domain containing protein</fullName>
    </submittedName>
</protein>
<dbReference type="EMBL" id="BFAV01000104">
    <property type="protein sequence ID" value="GBF33532.1"/>
    <property type="molecule type" value="Genomic_DNA"/>
</dbReference>
<dbReference type="Pfam" id="PF00571">
    <property type="entry name" value="CBS"/>
    <property type="match status" value="2"/>
</dbReference>
<sequence>MAGILETVKDFMIPFHDYPKINESATLEEAVNIMYRMAREKGYRWLVVLDEGGAIKGFLTLRNVFEAISELAPKAGGWLGVFTYNRPGFFYWEGVQLIKNTPIRKLIKPIVDVSVHETDSPVKAAEIIINRRITILPIMDDQNNIAGIVRPVDLLPFIVNLFDNTPGSAG</sequence>
<name>A0A2L2XBR8_9FIRM</name>
<gene>
    <name evidence="3" type="ORF">DCCM_2634</name>
</gene>
<keyword evidence="1" id="KW-0129">CBS domain</keyword>
<proteinExistence type="predicted"/>
<dbReference type="Proteomes" id="UP000239549">
    <property type="component" value="Unassembled WGS sequence"/>
</dbReference>
<keyword evidence="4" id="KW-1185">Reference proteome</keyword>
<dbReference type="SMART" id="SM00116">
    <property type="entry name" value="CBS"/>
    <property type="match status" value="2"/>
</dbReference>
<dbReference type="PROSITE" id="PS51371">
    <property type="entry name" value="CBS"/>
    <property type="match status" value="2"/>
</dbReference>
<dbReference type="AlphaFoldDB" id="A0A2L2XBR8"/>
<dbReference type="RefSeq" id="WP_165792067.1">
    <property type="nucleotide sequence ID" value="NZ_BFAV01000104.1"/>
</dbReference>
<dbReference type="InterPro" id="IPR000644">
    <property type="entry name" value="CBS_dom"/>
</dbReference>
<evidence type="ECO:0000313" key="4">
    <source>
        <dbReference type="Proteomes" id="UP000239549"/>
    </source>
</evidence>
<organism evidence="3 4">
    <name type="scientific">Desulfocucumis palustris</name>
    <dbReference type="NCBI Taxonomy" id="1898651"/>
    <lineage>
        <taxon>Bacteria</taxon>
        <taxon>Bacillati</taxon>
        <taxon>Bacillota</taxon>
        <taxon>Clostridia</taxon>
        <taxon>Eubacteriales</taxon>
        <taxon>Desulfocucumaceae</taxon>
        <taxon>Desulfocucumis</taxon>
    </lineage>
</organism>
<dbReference type="InterPro" id="IPR046342">
    <property type="entry name" value="CBS_dom_sf"/>
</dbReference>
<comment type="caution">
    <text evidence="3">The sequence shown here is derived from an EMBL/GenBank/DDBJ whole genome shotgun (WGS) entry which is preliminary data.</text>
</comment>
<feature type="domain" description="CBS" evidence="2">
    <location>
        <begin position="107"/>
        <end position="164"/>
    </location>
</feature>
<dbReference type="Gene3D" id="3.10.580.10">
    <property type="entry name" value="CBS-domain"/>
    <property type="match status" value="1"/>
</dbReference>
<dbReference type="CDD" id="cd02205">
    <property type="entry name" value="CBS_pair_SF"/>
    <property type="match status" value="1"/>
</dbReference>
<evidence type="ECO:0000259" key="2">
    <source>
        <dbReference type="PROSITE" id="PS51371"/>
    </source>
</evidence>
<dbReference type="SUPFAM" id="SSF54631">
    <property type="entry name" value="CBS-domain pair"/>
    <property type="match status" value="1"/>
</dbReference>
<evidence type="ECO:0000256" key="1">
    <source>
        <dbReference type="PROSITE-ProRule" id="PRU00703"/>
    </source>
</evidence>
<reference evidence="4" key="1">
    <citation type="submission" date="2018-02" db="EMBL/GenBank/DDBJ databases">
        <title>Genome sequence of Desulfocucumis palustris strain NAW-5.</title>
        <authorList>
            <person name="Watanabe M."/>
            <person name="Kojima H."/>
            <person name="Fukui M."/>
        </authorList>
    </citation>
    <scope>NUCLEOTIDE SEQUENCE [LARGE SCALE GENOMIC DNA]</scope>
    <source>
        <strain evidence="4">NAW-5</strain>
    </source>
</reference>
<accession>A0A2L2XBR8</accession>
<evidence type="ECO:0000313" key="3">
    <source>
        <dbReference type="EMBL" id="GBF33532.1"/>
    </source>
</evidence>